<sequence length="78" mass="9067">MAGFTVFCASTLTKLHRGLQSRSIWAMIPEKKDQIVPRKKRGSDGGRPPTFQAGAYWNRNFVERSFANRKQWRRLATR</sequence>
<dbReference type="AlphaFoldDB" id="A0A2A3ZKT4"/>
<reference evidence="6 7" key="1">
    <citation type="journal article" date="2017" name="Elife">
        <title>Extensive horizontal gene transfer in cheese-associated bacteria.</title>
        <authorList>
            <person name="Bonham K.S."/>
            <person name="Wolfe B.E."/>
            <person name="Dutton R.J."/>
        </authorList>
    </citation>
    <scope>NUCLEOTIDE SEQUENCE [LARGE SCALE GENOMIC DNA]</scope>
    <source>
        <strain evidence="5 6">738_8</strain>
        <strain evidence="4 8">962_8</strain>
        <strain evidence="3 7">JB5</strain>
    </source>
</reference>
<reference evidence="9 10" key="3">
    <citation type="submission" date="2019-01" db="EMBL/GenBank/DDBJ databases">
        <title>Comparative genomic analysis of Brevibacterium aurantiacum sheds light on its evolution and its adaptation to smear-ripened cheeses.</title>
        <authorList>
            <person name="Moineau S."/>
        </authorList>
    </citation>
    <scope>NUCLEOTIDE SEQUENCE [LARGE SCALE GENOMIC DNA]</scope>
    <source>
        <strain evidence="1 10">SMQ-1417</strain>
        <strain evidence="2 9">SMQ-1420</strain>
    </source>
</reference>
<dbReference type="EMBL" id="CP025330">
    <property type="protein sequence ID" value="AZT92774.1"/>
    <property type="molecule type" value="Genomic_DNA"/>
</dbReference>
<evidence type="ECO:0000313" key="10">
    <source>
        <dbReference type="Proteomes" id="UP000283000"/>
    </source>
</evidence>
<dbReference type="Proteomes" id="UP000282731">
    <property type="component" value="Chromosome"/>
</dbReference>
<evidence type="ECO:0000313" key="8">
    <source>
        <dbReference type="Proteomes" id="UP000218620"/>
    </source>
</evidence>
<evidence type="ECO:0000313" key="2">
    <source>
        <dbReference type="EMBL" id="AZT96600.1"/>
    </source>
</evidence>
<dbReference type="EMBL" id="NRHA01000029">
    <property type="protein sequence ID" value="PCC52124.1"/>
    <property type="molecule type" value="Genomic_DNA"/>
</dbReference>
<reference evidence="9 10" key="2">
    <citation type="submission" date="2017-12" db="EMBL/GenBank/DDBJ databases">
        <authorList>
            <person name="Levesque S."/>
        </authorList>
    </citation>
    <scope>NUCLEOTIDE SEQUENCE [LARGE SCALE GENOMIC DNA]</scope>
    <source>
        <strain evidence="1 10">SMQ-1417</strain>
        <strain evidence="2 9">SMQ-1420</strain>
    </source>
</reference>
<evidence type="ECO:0000313" key="3">
    <source>
        <dbReference type="EMBL" id="PCC19247.1"/>
    </source>
</evidence>
<evidence type="ECO:0000313" key="7">
    <source>
        <dbReference type="Proteomes" id="UP000218377"/>
    </source>
</evidence>
<gene>
    <name evidence="5" type="ORF">CIK59_18235</name>
    <name evidence="4" type="ORF">CIK65_19010</name>
    <name evidence="3" type="ORF">CIK79_13715</name>
    <name evidence="1" type="ORF">CXR23_06175</name>
    <name evidence="2" type="ORF">CXR27_05975</name>
</gene>
<dbReference type="EMBL" id="NRGX01000001">
    <property type="protein sequence ID" value="PCC19247.1"/>
    <property type="molecule type" value="Genomic_DNA"/>
</dbReference>
<evidence type="ECO:0008006" key="11">
    <source>
        <dbReference type="Google" id="ProtNLM"/>
    </source>
</evidence>
<evidence type="ECO:0000313" key="5">
    <source>
        <dbReference type="EMBL" id="PCC52124.1"/>
    </source>
</evidence>
<dbReference type="Proteomes" id="UP000218377">
    <property type="component" value="Unassembled WGS sequence"/>
</dbReference>
<dbReference type="Proteomes" id="UP000217881">
    <property type="component" value="Unassembled WGS sequence"/>
</dbReference>
<proteinExistence type="predicted"/>
<dbReference type="Proteomes" id="UP000218620">
    <property type="component" value="Unassembled WGS sequence"/>
</dbReference>
<evidence type="ECO:0000313" key="4">
    <source>
        <dbReference type="EMBL" id="PCC41183.1"/>
    </source>
</evidence>
<name>A0A2A3ZKT4_BREAU</name>
<evidence type="ECO:0000313" key="9">
    <source>
        <dbReference type="Proteomes" id="UP000282731"/>
    </source>
</evidence>
<organism evidence="5 6">
    <name type="scientific">Brevibacterium aurantiacum</name>
    <dbReference type="NCBI Taxonomy" id="273384"/>
    <lineage>
        <taxon>Bacteria</taxon>
        <taxon>Bacillati</taxon>
        <taxon>Actinomycetota</taxon>
        <taxon>Actinomycetes</taxon>
        <taxon>Micrococcales</taxon>
        <taxon>Brevibacteriaceae</taxon>
        <taxon>Brevibacterium</taxon>
    </lineage>
</organism>
<evidence type="ECO:0000313" key="6">
    <source>
        <dbReference type="Proteomes" id="UP000217881"/>
    </source>
</evidence>
<accession>A0A2A3ZKT4</accession>
<dbReference type="EMBL" id="CP025334">
    <property type="protein sequence ID" value="AZT96600.1"/>
    <property type="molecule type" value="Genomic_DNA"/>
</dbReference>
<dbReference type="Proteomes" id="UP000283000">
    <property type="component" value="Chromosome"/>
</dbReference>
<protein>
    <recommendedName>
        <fullName evidence="11">Transposase DDE domain-containing protein</fullName>
    </recommendedName>
</protein>
<evidence type="ECO:0000313" key="1">
    <source>
        <dbReference type="EMBL" id="AZT92774.1"/>
    </source>
</evidence>
<dbReference type="EMBL" id="NRGQ01000058">
    <property type="protein sequence ID" value="PCC41183.1"/>
    <property type="molecule type" value="Genomic_DNA"/>
</dbReference>